<dbReference type="Proteomes" id="UP000252174">
    <property type="component" value="Unassembled WGS sequence"/>
</dbReference>
<gene>
    <name evidence="3" type="ORF">DFR45_102409</name>
</gene>
<dbReference type="EMBL" id="QPJU01000002">
    <property type="protein sequence ID" value="RCX11007.1"/>
    <property type="molecule type" value="Genomic_DNA"/>
</dbReference>
<evidence type="ECO:0000259" key="2">
    <source>
        <dbReference type="PROSITE" id="PS50234"/>
    </source>
</evidence>
<dbReference type="InterPro" id="IPR002035">
    <property type="entry name" value="VWF_A"/>
</dbReference>
<evidence type="ECO:0000256" key="1">
    <source>
        <dbReference type="SAM" id="MobiDB-lite"/>
    </source>
</evidence>
<name>A0A369AS12_9BURK</name>
<dbReference type="PROSITE" id="PS50234">
    <property type="entry name" value="VWFA"/>
    <property type="match status" value="1"/>
</dbReference>
<sequence length="538" mass="58921">MPALPDPYAGAAALLQALSARGLHVQPLPHQPSDAPPARPILSATHLLLPESLDAEQRRAAVAHAAAHLLYSPTAQPSGTLKPMALAVISAIEDARAEQLLMQELPGVGAWFLAALQASVEPHGLSCMALLSRLSLALLDDDYRDGNHWVGKGRTLFAKARRMHGLHDTAAFRRVASVLSNDLGQMRVQFNSRQFAVPAPYRDDNSYLWDYGTSPDADGNPMTVQQPTKPGSPAADDAAPPAAQLAELLYSYPEWDYRHRIQRRDWCTVHEYTAAVPTPREPDGPTPRLPAPLAWRRLDRSLRLRHQREGEAIDLDAAVDAQVRHHLGQPSDGRLYLRAVPAPRRISMLVLLDLSLSTAERTQPDTPSLLELEQEAALRLASTARANGDRVAIDGFCSDTRARVHYHPLLDFDEPLDAQALQRVRAASARYSTRLGTALRHAARRLQAEHAELRALVVLTDGEPADIDVHDVRYLVEDARAAALAATRLGLQVWGVAVDPGAAVYARRIFGSRRQRVLPSPTQLPRLLGGLYARLAQG</sequence>
<reference evidence="3 4" key="1">
    <citation type="submission" date="2018-07" db="EMBL/GenBank/DDBJ databases">
        <title>Genomic Encyclopedia of Type Strains, Phase IV (KMG-IV): sequencing the most valuable type-strain genomes for metagenomic binning, comparative biology and taxonomic classification.</title>
        <authorList>
            <person name="Goeker M."/>
        </authorList>
    </citation>
    <scope>NUCLEOTIDE SEQUENCE [LARGE SCALE GENOMIC DNA]</scope>
    <source>
        <strain evidence="3 4">DSM 100911</strain>
    </source>
</reference>
<dbReference type="InterPro" id="IPR036465">
    <property type="entry name" value="vWFA_dom_sf"/>
</dbReference>
<dbReference type="SUPFAM" id="SSF53300">
    <property type="entry name" value="vWA-like"/>
    <property type="match status" value="1"/>
</dbReference>
<dbReference type="Pfam" id="PF13519">
    <property type="entry name" value="VWA_2"/>
    <property type="match status" value="1"/>
</dbReference>
<proteinExistence type="predicted"/>
<dbReference type="PANTHER" id="PTHR41248">
    <property type="entry name" value="NORD PROTEIN"/>
    <property type="match status" value="1"/>
</dbReference>
<feature type="domain" description="VWFA" evidence="2">
    <location>
        <begin position="347"/>
        <end position="498"/>
    </location>
</feature>
<evidence type="ECO:0000313" key="3">
    <source>
        <dbReference type="EMBL" id="RCX11007.1"/>
    </source>
</evidence>
<dbReference type="PANTHER" id="PTHR41248:SF1">
    <property type="entry name" value="NORD PROTEIN"/>
    <property type="match status" value="1"/>
</dbReference>
<dbReference type="AlphaFoldDB" id="A0A369AS12"/>
<organism evidence="3 4">
    <name type="scientific">Extensimonas vulgaris</name>
    <dbReference type="NCBI Taxonomy" id="1031594"/>
    <lineage>
        <taxon>Bacteria</taxon>
        <taxon>Pseudomonadati</taxon>
        <taxon>Pseudomonadota</taxon>
        <taxon>Betaproteobacteria</taxon>
        <taxon>Burkholderiales</taxon>
        <taxon>Comamonadaceae</taxon>
        <taxon>Extensimonas</taxon>
    </lineage>
</organism>
<comment type="caution">
    <text evidence="3">The sequence shown here is derived from an EMBL/GenBank/DDBJ whole genome shotgun (WGS) entry which is preliminary data.</text>
</comment>
<evidence type="ECO:0000313" key="4">
    <source>
        <dbReference type="Proteomes" id="UP000252174"/>
    </source>
</evidence>
<keyword evidence="4" id="KW-1185">Reference proteome</keyword>
<feature type="region of interest" description="Disordered" evidence="1">
    <location>
        <begin position="210"/>
        <end position="239"/>
    </location>
</feature>
<protein>
    <submittedName>
        <fullName evidence="3">von Willebrand factor type A domain-containing protein</fullName>
    </submittedName>
</protein>
<dbReference type="Gene3D" id="3.40.50.410">
    <property type="entry name" value="von Willebrand factor, type A domain"/>
    <property type="match status" value="1"/>
</dbReference>
<dbReference type="SMART" id="SM00327">
    <property type="entry name" value="VWA"/>
    <property type="match status" value="1"/>
</dbReference>
<dbReference type="InterPro" id="IPR051928">
    <property type="entry name" value="NorD/CobT"/>
</dbReference>
<accession>A0A369AS12</accession>